<keyword evidence="3" id="KW-0614">Plasmid</keyword>
<dbReference type="RefSeq" id="WP_056948008.1">
    <property type="nucleotide sequence ID" value="NZ_LT907984.1"/>
</dbReference>
<feature type="domain" description="Phosphatidic acid phosphatase type 2/haloperoxidase" evidence="2">
    <location>
        <begin position="178"/>
        <end position="299"/>
    </location>
</feature>
<evidence type="ECO:0000313" key="3">
    <source>
        <dbReference type="EMBL" id="SOE45297.1"/>
    </source>
</evidence>
<dbReference type="InterPro" id="IPR036938">
    <property type="entry name" value="PAP2/HPO_sf"/>
</dbReference>
<geneLocation type="plasmid" evidence="3">
    <name>pJ23A1</name>
</geneLocation>
<feature type="transmembrane region" description="Helical" evidence="1">
    <location>
        <begin position="84"/>
        <end position="103"/>
    </location>
</feature>
<dbReference type="Pfam" id="PF01569">
    <property type="entry name" value="PAP2"/>
    <property type="match status" value="1"/>
</dbReference>
<keyword evidence="1" id="KW-0812">Transmembrane</keyword>
<keyword evidence="1" id="KW-0472">Membrane</keyword>
<dbReference type="InterPro" id="IPR000326">
    <property type="entry name" value="PAP2/HPO"/>
</dbReference>
<evidence type="ECO:0000259" key="2">
    <source>
        <dbReference type="SMART" id="SM00014"/>
    </source>
</evidence>
<proteinExistence type="predicted"/>
<evidence type="ECO:0000256" key="1">
    <source>
        <dbReference type="SAM" id="Phobius"/>
    </source>
</evidence>
<feature type="transmembrane region" description="Helical" evidence="1">
    <location>
        <begin position="227"/>
        <end position="245"/>
    </location>
</feature>
<feature type="transmembrane region" description="Helical" evidence="1">
    <location>
        <begin position="56"/>
        <end position="77"/>
    </location>
</feature>
<dbReference type="Gene3D" id="1.20.144.10">
    <property type="entry name" value="Phosphatidic acid phosphatase type 2/haloperoxidase"/>
    <property type="match status" value="1"/>
</dbReference>
<feature type="transmembrane region" description="Helical" evidence="1">
    <location>
        <begin position="16"/>
        <end position="36"/>
    </location>
</feature>
<feature type="transmembrane region" description="Helical" evidence="1">
    <location>
        <begin position="145"/>
        <end position="163"/>
    </location>
</feature>
<accession>A0A2H1MXZ7</accession>
<gene>
    <name evidence="3" type="ORF">LSAJ23K_A100200</name>
</gene>
<dbReference type="EMBL" id="LT907984">
    <property type="protein sequence ID" value="SOE45297.1"/>
    <property type="molecule type" value="Genomic_DNA"/>
</dbReference>
<dbReference type="AlphaFoldDB" id="A0A2H1MXZ7"/>
<name>A0A2H1MXZ7_LATSS</name>
<protein>
    <submittedName>
        <fullName evidence="3">Membrane-associated phospholipid phosph atase</fullName>
    </submittedName>
</protein>
<feature type="transmembrane region" description="Helical" evidence="1">
    <location>
        <begin position="288"/>
        <end position="307"/>
    </location>
</feature>
<keyword evidence="1" id="KW-1133">Transmembrane helix</keyword>
<dbReference type="SUPFAM" id="SSF48317">
    <property type="entry name" value="Acid phosphatase/Vanadium-dependent haloperoxidase"/>
    <property type="match status" value="1"/>
</dbReference>
<sequence>MNNHKVARFMASPAKAFGLASGIIILLLLIGTFWDWPISQAVINQNSWFSAIFQDFGLWPIPFIVMLSCMVIVQYGYRNREQPGFIRLLEIFGALCLAGWQLWFNYLKTTIYYALTIQDDLRRGAPIGTANSDGGNLHLSWAGNFWIWIIVFVVFIAISQAWLSRKNDQKLNRLVKVAIVAAFACIVANDAVTAMKNYWGRWRPYELAGNPMHFTPWYHPNGMDTHMSFPSGHTTAAAGLMLLAMFVDRDHYRAQQWVFWCSLAYCVIMWATRIRIGAHFLTDATSGLWIVWLAFYIILSITHMHLVEWNEIAKE</sequence>
<feature type="transmembrane region" description="Helical" evidence="1">
    <location>
        <begin position="175"/>
        <end position="195"/>
    </location>
</feature>
<feature type="transmembrane region" description="Helical" evidence="1">
    <location>
        <begin position="257"/>
        <end position="276"/>
    </location>
</feature>
<dbReference type="SMART" id="SM00014">
    <property type="entry name" value="acidPPc"/>
    <property type="match status" value="1"/>
</dbReference>
<reference evidence="3" key="1">
    <citation type="submission" date="2017-09" db="EMBL/GenBank/DDBJ databases">
        <authorList>
            <person name="Ehlers B."/>
            <person name="Leendertz F.H."/>
        </authorList>
    </citation>
    <scope>NUCLEOTIDE SEQUENCE</scope>
    <source>
        <strain evidence="3">23K</strain>
    </source>
</reference>
<organism evidence="3">
    <name type="scientific">Latilactobacillus sakei subsp. sakei (strain 23K)</name>
    <name type="common">Lactobacillus sakei subsp. sakei</name>
    <dbReference type="NCBI Taxonomy" id="314315"/>
    <lineage>
        <taxon>Bacteria</taxon>
        <taxon>Bacillati</taxon>
        <taxon>Bacillota</taxon>
        <taxon>Bacilli</taxon>
        <taxon>Lactobacillales</taxon>
        <taxon>Lactobacillaceae</taxon>
        <taxon>Latilactobacillus</taxon>
    </lineage>
</organism>